<dbReference type="AlphaFoldDB" id="A0A329SMN9"/>
<dbReference type="Proteomes" id="UP000774804">
    <property type="component" value="Unassembled WGS sequence"/>
</dbReference>
<name>A0A329SMN9_9STRA</name>
<evidence type="ECO:0000313" key="7">
    <source>
        <dbReference type="EMBL" id="RAW37216.1"/>
    </source>
</evidence>
<evidence type="ECO:0000313" key="6">
    <source>
        <dbReference type="EMBL" id="KAG3208431.1"/>
    </source>
</evidence>
<feature type="region of interest" description="Disordered" evidence="1">
    <location>
        <begin position="133"/>
        <end position="156"/>
    </location>
</feature>
<dbReference type="VEuPathDB" id="FungiDB:PC110_g6548"/>
<dbReference type="Proteomes" id="UP000697107">
    <property type="component" value="Unassembled WGS sequence"/>
</dbReference>
<proteinExistence type="predicted"/>
<feature type="compositionally biased region" description="Low complexity" evidence="1">
    <location>
        <begin position="143"/>
        <end position="156"/>
    </location>
</feature>
<evidence type="ECO:0000313" key="2">
    <source>
        <dbReference type="EMBL" id="KAG2836379.1"/>
    </source>
</evidence>
<comment type="caution">
    <text evidence="7">The sequence shown here is derived from an EMBL/GenBank/DDBJ whole genome shotgun (WGS) entry which is preliminary data.</text>
</comment>
<evidence type="ECO:0000313" key="3">
    <source>
        <dbReference type="EMBL" id="KAG2885493.1"/>
    </source>
</evidence>
<dbReference type="Proteomes" id="UP000251314">
    <property type="component" value="Unassembled WGS sequence"/>
</dbReference>
<keyword evidence="8" id="KW-1185">Reference proteome</keyword>
<evidence type="ECO:0000313" key="4">
    <source>
        <dbReference type="EMBL" id="KAG2900852.1"/>
    </source>
</evidence>
<dbReference type="EMBL" id="RCMI01001415">
    <property type="protein sequence ID" value="KAG2885493.1"/>
    <property type="molecule type" value="Genomic_DNA"/>
</dbReference>
<dbReference type="Proteomes" id="UP000735874">
    <property type="component" value="Unassembled WGS sequence"/>
</dbReference>
<reference evidence="2" key="2">
    <citation type="submission" date="2018-10" db="EMBL/GenBank/DDBJ databases">
        <title>Effector identification in a new, highly contiguous assembly of the strawberry crown rot pathogen Phytophthora cactorum.</title>
        <authorList>
            <person name="Armitage A.D."/>
            <person name="Nellist C.F."/>
            <person name="Bates H."/>
            <person name="Vickerstaff R.J."/>
            <person name="Harrison R.J."/>
        </authorList>
    </citation>
    <scope>NUCLEOTIDE SEQUENCE</scope>
    <source>
        <strain evidence="2">15-7</strain>
        <strain evidence="3">4032</strain>
        <strain evidence="4">4040</strain>
        <strain evidence="5">P415</strain>
        <strain evidence="6">P421</strain>
    </source>
</reference>
<evidence type="ECO:0000313" key="8">
    <source>
        <dbReference type="Proteomes" id="UP000251314"/>
    </source>
</evidence>
<dbReference type="EMBL" id="RCML01001123">
    <property type="protein sequence ID" value="KAG2965283.1"/>
    <property type="molecule type" value="Genomic_DNA"/>
</dbReference>
<reference evidence="7 8" key="1">
    <citation type="submission" date="2018-01" db="EMBL/GenBank/DDBJ databases">
        <title>Draft genome of the strawberry crown rot pathogen Phytophthora cactorum.</title>
        <authorList>
            <person name="Armitage A.D."/>
            <person name="Lysoe E."/>
            <person name="Nellist C.F."/>
            <person name="Harrison R.J."/>
            <person name="Brurberg M.B."/>
        </authorList>
    </citation>
    <scope>NUCLEOTIDE SEQUENCE [LARGE SCALE GENOMIC DNA]</scope>
    <source>
        <strain evidence="7 8">10300</strain>
    </source>
</reference>
<dbReference type="EMBL" id="RCMG01001097">
    <property type="protein sequence ID" value="KAG2836379.1"/>
    <property type="molecule type" value="Genomic_DNA"/>
</dbReference>
<accession>A0A329SMN9</accession>
<dbReference type="OrthoDB" id="10285891at2759"/>
<feature type="region of interest" description="Disordered" evidence="1">
    <location>
        <begin position="48"/>
        <end position="84"/>
    </location>
</feature>
<dbReference type="Proteomes" id="UP000760860">
    <property type="component" value="Unassembled WGS sequence"/>
</dbReference>
<dbReference type="EMBL" id="RCMV01001477">
    <property type="protein sequence ID" value="KAG3208431.1"/>
    <property type="molecule type" value="Genomic_DNA"/>
</dbReference>
<protein>
    <submittedName>
        <fullName evidence="7">Uncharacterized protein</fullName>
    </submittedName>
</protein>
<organism evidence="7 8">
    <name type="scientific">Phytophthora cactorum</name>
    <dbReference type="NCBI Taxonomy" id="29920"/>
    <lineage>
        <taxon>Eukaryota</taxon>
        <taxon>Sar</taxon>
        <taxon>Stramenopiles</taxon>
        <taxon>Oomycota</taxon>
        <taxon>Peronosporomycetes</taxon>
        <taxon>Peronosporales</taxon>
        <taxon>Peronosporaceae</taxon>
        <taxon>Phytophthora</taxon>
    </lineage>
</organism>
<dbReference type="EMBL" id="MJFZ01000118">
    <property type="protein sequence ID" value="RAW37216.1"/>
    <property type="molecule type" value="Genomic_DNA"/>
</dbReference>
<dbReference type="Proteomes" id="UP000736787">
    <property type="component" value="Unassembled WGS sequence"/>
</dbReference>
<gene>
    <name evidence="7" type="ORF">PC110_g6548</name>
    <name evidence="2" type="ORF">PC113_g20034</name>
    <name evidence="3" type="ORF">PC115_g20999</name>
    <name evidence="4" type="ORF">PC117_g21863</name>
    <name evidence="5" type="ORF">PC118_g19842</name>
    <name evidence="6" type="ORF">PC129_g20541</name>
</gene>
<evidence type="ECO:0000256" key="1">
    <source>
        <dbReference type="SAM" id="MobiDB-lite"/>
    </source>
</evidence>
<sequence length="156" mass="16915">MPANKFWNTSAPAMPTSDVKLLLESLKAKKVTHVTPTTMLHRTRCEFDSSPAAARRARARSVTTEGQDAELPAPQPRHGGGIRSSCRSIHFTTATAAYCGYVRGGTEMGGARLKAIANSTGFLRRVNLDETSLPPLSKEQRSTRPTTGATTTLCWR</sequence>
<dbReference type="EMBL" id="RCMK01001142">
    <property type="protein sequence ID" value="KAG2900852.1"/>
    <property type="molecule type" value="Genomic_DNA"/>
</dbReference>
<evidence type="ECO:0000313" key="5">
    <source>
        <dbReference type="EMBL" id="KAG2965283.1"/>
    </source>
</evidence>